<organism evidence="1 2">
    <name type="scientific">Elioraea tepida</name>
    <dbReference type="NCBI Taxonomy" id="2843330"/>
    <lineage>
        <taxon>Bacteria</taxon>
        <taxon>Pseudomonadati</taxon>
        <taxon>Pseudomonadota</taxon>
        <taxon>Alphaproteobacteria</taxon>
        <taxon>Acetobacterales</taxon>
        <taxon>Elioraeaceae</taxon>
        <taxon>Elioraea</taxon>
    </lineage>
</organism>
<reference evidence="1" key="1">
    <citation type="submission" date="2021-06" db="EMBL/GenBank/DDBJ databases">
        <title>Elioraea tepida, sp. nov., a moderately thermophilic aerobic anoxygenic phototrophic bacterium isolated from an alkaline siliceous hot spring mat community in Yellowstone National Park, WY, USA.</title>
        <authorList>
            <person name="Saini M.K."/>
            <person name="Yoshida S."/>
            <person name="Sebastian A."/>
            <person name="Hirose S."/>
            <person name="Hara E."/>
            <person name="Tamaki H."/>
            <person name="Soulier N.T."/>
            <person name="Albert I."/>
            <person name="Hanada S."/>
            <person name="Bryant D.A."/>
            <person name="Tank M."/>
        </authorList>
    </citation>
    <scope>NUCLEOTIDE SEQUENCE</scope>
    <source>
        <strain evidence="1">MS-P2</strain>
    </source>
</reference>
<dbReference type="Proteomes" id="UP000694001">
    <property type="component" value="Chromosome"/>
</dbReference>
<dbReference type="InterPro" id="IPR026391">
    <property type="entry name" value="Cas_GSU0052"/>
</dbReference>
<dbReference type="EMBL" id="CP076448">
    <property type="protein sequence ID" value="QXM25181.1"/>
    <property type="molecule type" value="Genomic_DNA"/>
</dbReference>
<gene>
    <name evidence="1" type="primary">cas8c</name>
    <name evidence="1" type="ORF">KO353_02705</name>
</gene>
<dbReference type="AlphaFoldDB" id="A0A975YJZ8"/>
<keyword evidence="2" id="KW-1185">Reference proteome</keyword>
<protein>
    <submittedName>
        <fullName evidence="1">Type I-U CRISPR-associated protein Cas8c</fullName>
    </submittedName>
</protein>
<evidence type="ECO:0000313" key="1">
    <source>
        <dbReference type="EMBL" id="QXM25181.1"/>
    </source>
</evidence>
<dbReference type="KEGG" id="elio:KO353_02705"/>
<proteinExistence type="predicted"/>
<accession>A0A975YJZ8</accession>
<name>A0A975YJZ8_9PROT</name>
<dbReference type="NCBIfam" id="TIGR04106">
    <property type="entry name" value="cas8c_GSU0052"/>
    <property type="match status" value="1"/>
</dbReference>
<dbReference type="RefSeq" id="WP_218286237.1">
    <property type="nucleotide sequence ID" value="NZ_CP076448.1"/>
</dbReference>
<sequence>MAEASIPVDLFNPGQVFACLGLLEASEVLVGDTEGGFDWSDPGRVVFRLRAAGEENPVREVLAFLAEADVTAWLADAEAFDIARWGKPARKDKPAEAFSISGWEAKWNARIRQVPGPVFPFPFPDGTDVLPALLEARGRRLVVDHWGDATRRDPFKLWAGAGGMPGVAILTRALELVRPKLRDDLEAIADDPFGLAERLPSGFRLDWRRDYVALDIGFSPNDHSAITMLGFPLVEVLAVIGLQNARPQRLRHLEYRYAVAAGLLPPTLLRAALGAADLPLAMRRFRMRLGWPGQEGQARCILEAFEERAP</sequence>
<evidence type="ECO:0000313" key="2">
    <source>
        <dbReference type="Proteomes" id="UP000694001"/>
    </source>
</evidence>